<dbReference type="InterPro" id="IPR026960">
    <property type="entry name" value="RVT-Znf"/>
</dbReference>
<protein>
    <submittedName>
        <fullName evidence="4">(thale cress) hypothetical protein</fullName>
    </submittedName>
</protein>
<evidence type="ECO:0000259" key="2">
    <source>
        <dbReference type="Pfam" id="PF13966"/>
    </source>
</evidence>
<feature type="region of interest" description="Disordered" evidence="1">
    <location>
        <begin position="1"/>
        <end position="25"/>
    </location>
</feature>
<evidence type="ECO:0000259" key="3">
    <source>
        <dbReference type="Pfam" id="PF14111"/>
    </source>
</evidence>
<proteinExistence type="predicted"/>
<dbReference type="PANTHER" id="PTHR31286:SF173">
    <property type="entry name" value="DUF4283 DOMAIN-CONTAINING PROTEIN"/>
    <property type="match status" value="1"/>
</dbReference>
<feature type="region of interest" description="Disordered" evidence="1">
    <location>
        <begin position="344"/>
        <end position="410"/>
    </location>
</feature>
<organism evidence="4 5">
    <name type="scientific">Arabidopsis thaliana</name>
    <name type="common">Mouse-ear cress</name>
    <dbReference type="NCBI Taxonomy" id="3702"/>
    <lineage>
        <taxon>Eukaryota</taxon>
        <taxon>Viridiplantae</taxon>
        <taxon>Streptophyta</taxon>
        <taxon>Embryophyta</taxon>
        <taxon>Tracheophyta</taxon>
        <taxon>Spermatophyta</taxon>
        <taxon>Magnoliopsida</taxon>
        <taxon>eudicotyledons</taxon>
        <taxon>Gunneridae</taxon>
        <taxon>Pentapetalae</taxon>
        <taxon>rosids</taxon>
        <taxon>malvids</taxon>
        <taxon>Brassicales</taxon>
        <taxon>Brassicaceae</taxon>
        <taxon>Camelineae</taxon>
        <taxon>Arabidopsis</taxon>
    </lineage>
</organism>
<reference evidence="4 5" key="1">
    <citation type="submission" date="2020-09" db="EMBL/GenBank/DDBJ databases">
        <authorList>
            <person name="Ashkenazy H."/>
        </authorList>
    </citation>
    <scope>NUCLEOTIDE SEQUENCE [LARGE SCALE GENOMIC DNA]</scope>
    <source>
        <strain evidence="5">cv. Cdm-0</strain>
    </source>
</reference>
<feature type="compositionally biased region" description="Basic residues" evidence="1">
    <location>
        <begin position="363"/>
        <end position="384"/>
    </location>
</feature>
<dbReference type="AlphaFoldDB" id="A0A7G2FFI8"/>
<evidence type="ECO:0000256" key="1">
    <source>
        <dbReference type="SAM" id="MobiDB-lite"/>
    </source>
</evidence>
<dbReference type="Pfam" id="PF14111">
    <property type="entry name" value="DUF4283"/>
    <property type="match status" value="1"/>
</dbReference>
<accession>A0A7G2FFI8</accession>
<gene>
    <name evidence="4" type="ORF">AT9943_LOCUS20262</name>
</gene>
<feature type="domain" description="Reverse transcriptase zinc-binding" evidence="2">
    <location>
        <begin position="774"/>
        <end position="858"/>
    </location>
</feature>
<dbReference type="Pfam" id="PF13966">
    <property type="entry name" value="zf-RVT"/>
    <property type="match status" value="1"/>
</dbReference>
<feature type="compositionally biased region" description="Polar residues" evidence="1">
    <location>
        <begin position="401"/>
        <end position="410"/>
    </location>
</feature>
<dbReference type="InterPro" id="IPR025558">
    <property type="entry name" value="DUF4283"/>
</dbReference>
<dbReference type="InterPro" id="IPR040256">
    <property type="entry name" value="At4g02000-like"/>
</dbReference>
<dbReference type="PANTHER" id="PTHR31286">
    <property type="entry name" value="GLYCINE-RICH CELL WALL STRUCTURAL PROTEIN 1.8-LIKE"/>
    <property type="match status" value="1"/>
</dbReference>
<feature type="domain" description="DUF4283" evidence="3">
    <location>
        <begin position="163"/>
        <end position="247"/>
    </location>
</feature>
<dbReference type="EMBL" id="LR881470">
    <property type="protein sequence ID" value="CAD5332878.1"/>
    <property type="molecule type" value="Genomic_DNA"/>
</dbReference>
<name>A0A7G2FFI8_ARATH</name>
<sequence>MGKGKKPLRPIVPPPPKILRDAPSKSSLKAASAALAASLVVPVGVKAGPSPVVTLSAPLPPVESPSTANVVLASCPLGSELNPSLAAGGASSSSPATVASGSSVKVSAVGDSESPPVNVSPPTRSYASVANPGIGLTRMGNPTKHVSGIPFILIPDENVAAVKEEFKDYIFAQFHGPPPDMGRIIGVVNALWARSGPRIFVHRIGPGTFLLRVTNPRTRSILLSRNLCNIAGHSMFVAPWSPDFTPEKPPLTKAQVTVEFRGIPYLLFNDESLARIVSGVGEPKALHPETARRETFEVAKILIEVNLLEELPSKLISGFSDGREFHIDVKYPWLPPKCSSCSEFGHSATHCPKAPAPSEAKRDHPRSKSRGSRSRKRAGRRSSRQGRQLARSKSPDVAPQASRSPASIASQVSVPITSPVVADEGKQQSVPGQAFAVEPGDVLGGKEPFFLVRCKNSSRKAAILNLRRVVNKPFKFYCHIVDHPDYSAIVDHEWSAGTISGSCQFKLHRALKLPKPCMRSLNRTHFSGITTRVKEKAEEVVALQRRILCSPSPALAREENIASEEWNKLNSQNHIHFFTDVDGTKITSPVEIHRHAVEYFRSVLGTTDLPSSPVTLEYLQDLLPFRCSPSQAEGLLCEWLDHNIFGRRNYWLMEPSPRLFWTIRKMLDLKSLFKSMIRCQLRNGLKASFWFDSLTPLGPLIDLFGNSGPRELRIQRNATVWEATRDGQWHFPNARSPHAEQLQVCLSSVDPPSPSRGSDWYQWKQPSNAFSERFSSKGTWTQIRLSSPHVPWSKVVWFKEAVPRFSFIHWLAVQGRLSTRDRLRQWGMDVPNSCVFCSSGLDSHDHLFFACDFSRSVWVSLAEKFAANPPSSLATAATWVLSVQSTPSHFASRILKLLLQTSIYMIWRERNRRIFTTEANSIASTKILLDRSMRNRLIFFSPEDTATRISLLGFYFGCISSSP</sequence>
<evidence type="ECO:0000313" key="4">
    <source>
        <dbReference type="EMBL" id="CAD5332878.1"/>
    </source>
</evidence>
<evidence type="ECO:0000313" key="5">
    <source>
        <dbReference type="Proteomes" id="UP000516314"/>
    </source>
</evidence>
<dbReference type="Proteomes" id="UP000516314">
    <property type="component" value="Chromosome 5"/>
</dbReference>